<keyword evidence="1" id="KW-1133">Transmembrane helix</keyword>
<keyword evidence="1" id="KW-0472">Membrane</keyword>
<proteinExistence type="predicted"/>
<evidence type="ECO:0008006" key="4">
    <source>
        <dbReference type="Google" id="ProtNLM"/>
    </source>
</evidence>
<gene>
    <name evidence="2" type="ORF">L0664_13320</name>
</gene>
<comment type="caution">
    <text evidence="2">The sequence shown here is derived from an EMBL/GenBank/DDBJ whole genome shotgun (WGS) entry which is preliminary data.</text>
</comment>
<dbReference type="EMBL" id="JAKGAQ010000003">
    <property type="protein sequence ID" value="MCF2872049.1"/>
    <property type="molecule type" value="Genomic_DNA"/>
</dbReference>
<keyword evidence="3" id="KW-1185">Reference proteome</keyword>
<dbReference type="RefSeq" id="WP_235226375.1">
    <property type="nucleotide sequence ID" value="NZ_JAKGAQ010000003.1"/>
</dbReference>
<keyword evidence="1" id="KW-0812">Transmembrane</keyword>
<feature type="transmembrane region" description="Helical" evidence="1">
    <location>
        <begin position="12"/>
        <end position="33"/>
    </location>
</feature>
<evidence type="ECO:0000256" key="1">
    <source>
        <dbReference type="SAM" id="Phobius"/>
    </source>
</evidence>
<organism evidence="2 3">
    <name type="scientific">Octadecabacter dasysiphoniae</name>
    <dbReference type="NCBI Taxonomy" id="2909341"/>
    <lineage>
        <taxon>Bacteria</taxon>
        <taxon>Pseudomonadati</taxon>
        <taxon>Pseudomonadota</taxon>
        <taxon>Alphaproteobacteria</taxon>
        <taxon>Rhodobacterales</taxon>
        <taxon>Roseobacteraceae</taxon>
        <taxon>Octadecabacter</taxon>
    </lineage>
</organism>
<dbReference type="Proteomes" id="UP001200557">
    <property type="component" value="Unassembled WGS sequence"/>
</dbReference>
<evidence type="ECO:0000313" key="3">
    <source>
        <dbReference type="Proteomes" id="UP001200557"/>
    </source>
</evidence>
<name>A0ABS9CZ21_9RHOB</name>
<reference evidence="2 3" key="1">
    <citation type="submission" date="2022-01" db="EMBL/GenBank/DDBJ databases">
        <title>Octadecabacter sp. nov., isolated from a marine alga.</title>
        <authorList>
            <person name="Jin M.S."/>
            <person name="Kim H.M."/>
            <person name="Han D.M."/>
            <person name="Jung J.J."/>
            <person name="Jeon C.O."/>
        </authorList>
    </citation>
    <scope>NUCLEOTIDE SEQUENCE [LARGE SCALE GENOMIC DNA]</scope>
    <source>
        <strain evidence="2 3">G9-8</strain>
    </source>
</reference>
<evidence type="ECO:0000313" key="2">
    <source>
        <dbReference type="EMBL" id="MCF2872049.1"/>
    </source>
</evidence>
<accession>A0ABS9CZ21</accession>
<protein>
    <recommendedName>
        <fullName evidence="4">Biopolymer transporter ExbD</fullName>
    </recommendedName>
</protein>
<sequence>MRISRTISHGASYTALVDILFATIGVFVIVFALQDVQPPQDLQPAPYAHLVLCEQGQVLSYLSAGSDTVTSLAIDDLDNGRLEERLMQGGRVLVALAGDCVRKDGANSIATLLTKLETTLSARPATGAAPLTLFEFSPLGQGEMGADVLRQRFLDGGGA</sequence>